<dbReference type="CDD" id="cd08662">
    <property type="entry name" value="M13"/>
    <property type="match status" value="1"/>
</dbReference>
<comment type="similarity">
    <text evidence="2">Belongs to the peptidase M13 family.</text>
</comment>
<dbReference type="PANTHER" id="PTHR11733:SF167">
    <property type="entry name" value="FI17812P1-RELATED"/>
    <property type="match status" value="1"/>
</dbReference>
<evidence type="ECO:0000256" key="7">
    <source>
        <dbReference type="ARBA" id="ARBA00023049"/>
    </source>
</evidence>
<keyword evidence="5" id="KW-0378">Hydrolase</keyword>
<evidence type="ECO:0000256" key="2">
    <source>
        <dbReference type="ARBA" id="ARBA00007357"/>
    </source>
</evidence>
<accession>A0A1R3T050</accession>
<dbReference type="InterPro" id="IPR000718">
    <property type="entry name" value="Peptidase_M13"/>
</dbReference>
<dbReference type="PROSITE" id="PS51257">
    <property type="entry name" value="PROKAR_LIPOPROTEIN"/>
    <property type="match status" value="1"/>
</dbReference>
<proteinExistence type="inferred from homology"/>
<evidence type="ECO:0000256" key="3">
    <source>
        <dbReference type="ARBA" id="ARBA00022670"/>
    </source>
</evidence>
<dbReference type="InterPro" id="IPR018497">
    <property type="entry name" value="Peptidase_M13_C"/>
</dbReference>
<dbReference type="InterPro" id="IPR042089">
    <property type="entry name" value="Peptidase_M13_dom_2"/>
</dbReference>
<dbReference type="RefSeq" id="WP_076931560.1">
    <property type="nucleotide sequence ID" value="NZ_LT605205.1"/>
</dbReference>
<evidence type="ECO:0000256" key="4">
    <source>
        <dbReference type="ARBA" id="ARBA00022723"/>
    </source>
</evidence>
<evidence type="ECO:0000256" key="6">
    <source>
        <dbReference type="ARBA" id="ARBA00022833"/>
    </source>
</evidence>
<feature type="domain" description="Peptidase M13 N-terminal" evidence="9">
    <location>
        <begin position="45"/>
        <end position="421"/>
    </location>
</feature>
<dbReference type="GO" id="GO:0005886">
    <property type="term" value="C:plasma membrane"/>
    <property type="evidence" value="ECO:0007669"/>
    <property type="project" value="TreeGrafter"/>
</dbReference>
<comment type="cofactor">
    <cofactor evidence="1">
        <name>Zn(2+)</name>
        <dbReference type="ChEBI" id="CHEBI:29105"/>
    </cofactor>
</comment>
<keyword evidence="4" id="KW-0479">Metal-binding</keyword>
<evidence type="ECO:0000313" key="10">
    <source>
        <dbReference type="EMBL" id="SCD21793.1"/>
    </source>
</evidence>
<dbReference type="STRING" id="1642647.PSM36_3004"/>
<dbReference type="Proteomes" id="UP000187464">
    <property type="component" value="Chromosome I"/>
</dbReference>
<evidence type="ECO:0000259" key="8">
    <source>
        <dbReference type="Pfam" id="PF01431"/>
    </source>
</evidence>
<name>A0A1R3T050_9BACT</name>
<gene>
    <name evidence="10" type="ORF">PSM36_3004</name>
</gene>
<dbReference type="GO" id="GO:0016485">
    <property type="term" value="P:protein processing"/>
    <property type="evidence" value="ECO:0007669"/>
    <property type="project" value="TreeGrafter"/>
</dbReference>
<dbReference type="PANTHER" id="PTHR11733">
    <property type="entry name" value="ZINC METALLOPROTEASE FAMILY M13 NEPRILYSIN-RELATED"/>
    <property type="match status" value="1"/>
</dbReference>
<dbReference type="Pfam" id="PF01431">
    <property type="entry name" value="Peptidase_M13"/>
    <property type="match status" value="1"/>
</dbReference>
<dbReference type="InterPro" id="IPR024079">
    <property type="entry name" value="MetalloPept_cat_dom_sf"/>
</dbReference>
<keyword evidence="3" id="KW-0645">Protease</keyword>
<keyword evidence="11" id="KW-1185">Reference proteome</keyword>
<keyword evidence="6" id="KW-0862">Zinc</keyword>
<dbReference type="PROSITE" id="PS51885">
    <property type="entry name" value="NEPRILYSIN"/>
    <property type="match status" value="1"/>
</dbReference>
<dbReference type="Gene3D" id="1.10.1380.10">
    <property type="entry name" value="Neutral endopeptidase , domain2"/>
    <property type="match status" value="1"/>
</dbReference>
<dbReference type="Pfam" id="PF05649">
    <property type="entry name" value="Peptidase_M13_N"/>
    <property type="match status" value="1"/>
</dbReference>
<keyword evidence="7" id="KW-0482">Metalloprotease</keyword>
<dbReference type="PRINTS" id="PR00786">
    <property type="entry name" value="NEPRILYSIN"/>
</dbReference>
<evidence type="ECO:0000259" key="9">
    <source>
        <dbReference type="Pfam" id="PF05649"/>
    </source>
</evidence>
<evidence type="ECO:0000313" key="11">
    <source>
        <dbReference type="Proteomes" id="UP000187464"/>
    </source>
</evidence>
<dbReference type="InterPro" id="IPR008753">
    <property type="entry name" value="Peptidase_M13_N"/>
</dbReference>
<dbReference type="KEGG" id="psac:PSM36_3004"/>
<evidence type="ECO:0000256" key="1">
    <source>
        <dbReference type="ARBA" id="ARBA00001947"/>
    </source>
</evidence>
<sequence>MKRIVYPIIVLAVMITTSCTQQKTGQPQERLDLSNLDTTASPGISFYQYATGGWQKANPIPDEYARYGSFDQLRENNQVQIQSLIEELGKQENPVGSNAQKVGDLYKMGLDSVKLNADGAEPIRAQLEEIATVSDKKDIIRLTAKVSRYASNPFFGFYVGPDDMNSSMNIAHLYQSGIGMGDRDYYLLQDEHTRMIRGEYEKLIKTQFRNAGYDEADAEKAAVNVLNIETKLAGAHFTKEMRRQPELNYHKLAVADLNRAVAPFEWAYYLEEMSAAGIDSLNVAQIEPVKTAIAIIDKEPVEVLRDYLSWKVINSAAGYLSDDFVNANFEFYGKALSGSKELRPRWRRSIDAVNGAMGEAVGQLYVQKYFPPEAKERMLGLVNNLKTALGERITNLEWMSNATKAKAQEKLSTFIVKIGYPDKWKDYSSLQIKDDSYWQNIVRASEFAYAEMIDELGKPVDKAKWYMSPQTVNAYYNPSSNEICFPAGILQPPFFYMDGDDAINYGGIGVVIGHEMTHGFDDQGRKFDKEGNLAEWWTTEDAKRFEERAKVLVDYFDNIVVLDTVHANGSFTLGENIADHGGLQVSYHAFLKTQQAKAGEFLDGFTPAQRFFLSYAALWAGNVRDAEILRLTKVDPHSLGRWRVDGALPHIGAWYEAFNIQPSDPMFLPEEERASIW</sequence>
<dbReference type="GO" id="GO:0046872">
    <property type="term" value="F:metal ion binding"/>
    <property type="evidence" value="ECO:0007669"/>
    <property type="project" value="UniProtKB-KW"/>
</dbReference>
<dbReference type="Gene3D" id="3.40.390.10">
    <property type="entry name" value="Collagenase (Catalytic Domain)"/>
    <property type="match status" value="1"/>
</dbReference>
<dbReference type="SUPFAM" id="SSF55486">
    <property type="entry name" value="Metalloproteases ('zincins'), catalytic domain"/>
    <property type="match status" value="1"/>
</dbReference>
<reference evidence="10 11" key="1">
    <citation type="submission" date="2016-08" db="EMBL/GenBank/DDBJ databases">
        <authorList>
            <person name="Seilhamer J.J."/>
        </authorList>
    </citation>
    <scope>NUCLEOTIDE SEQUENCE [LARGE SCALE GENOMIC DNA]</scope>
    <source>
        <strain evidence="10">M3/6</strain>
    </source>
</reference>
<feature type="domain" description="Peptidase M13 C-terminal" evidence="8">
    <location>
        <begin position="473"/>
        <end position="672"/>
    </location>
</feature>
<dbReference type="GO" id="GO:0004222">
    <property type="term" value="F:metalloendopeptidase activity"/>
    <property type="evidence" value="ECO:0007669"/>
    <property type="project" value="InterPro"/>
</dbReference>
<protein>
    <submittedName>
        <fullName evidence="10">Peptidase family M13</fullName>
    </submittedName>
</protein>
<dbReference type="EMBL" id="LT605205">
    <property type="protein sequence ID" value="SCD21793.1"/>
    <property type="molecule type" value="Genomic_DNA"/>
</dbReference>
<dbReference type="AlphaFoldDB" id="A0A1R3T050"/>
<evidence type="ECO:0000256" key="5">
    <source>
        <dbReference type="ARBA" id="ARBA00022801"/>
    </source>
</evidence>
<organism evidence="10 11">
    <name type="scientific">Proteiniphilum saccharofermentans</name>
    <dbReference type="NCBI Taxonomy" id="1642647"/>
    <lineage>
        <taxon>Bacteria</taxon>
        <taxon>Pseudomonadati</taxon>
        <taxon>Bacteroidota</taxon>
        <taxon>Bacteroidia</taxon>
        <taxon>Bacteroidales</taxon>
        <taxon>Dysgonomonadaceae</taxon>
        <taxon>Proteiniphilum</taxon>
    </lineage>
</organism>